<evidence type="ECO:0000313" key="3">
    <source>
        <dbReference type="EMBL" id="AMQ54951.1"/>
    </source>
</evidence>
<gene>
    <name evidence="3" type="ORF">AO498_01015</name>
</gene>
<dbReference type="InterPro" id="IPR013783">
    <property type="entry name" value="Ig-like_fold"/>
</dbReference>
<dbReference type="InterPro" id="IPR000601">
    <property type="entry name" value="PKD_dom"/>
</dbReference>
<dbReference type="KEGG" id="alm:AO498_01015"/>
<evidence type="ECO:0000313" key="4">
    <source>
        <dbReference type="Proteomes" id="UP000073816"/>
    </source>
</evidence>
<accession>A0A142EIJ6</accession>
<dbReference type="PROSITE" id="PS50093">
    <property type="entry name" value="PKD"/>
    <property type="match status" value="1"/>
</dbReference>
<dbReference type="RefSeq" id="WP_067542493.1">
    <property type="nucleotide sequence ID" value="NZ_CP012836.1"/>
</dbReference>
<dbReference type="InterPro" id="IPR022409">
    <property type="entry name" value="PKD/Chitinase_dom"/>
</dbReference>
<evidence type="ECO:0000256" key="1">
    <source>
        <dbReference type="SAM" id="SignalP"/>
    </source>
</evidence>
<dbReference type="EMBL" id="CP012836">
    <property type="protein sequence ID" value="AMQ54951.1"/>
    <property type="molecule type" value="Genomic_DNA"/>
</dbReference>
<feature type="signal peptide" evidence="1">
    <location>
        <begin position="1"/>
        <end position="25"/>
    </location>
</feature>
<dbReference type="AlphaFoldDB" id="A0A142EIJ6"/>
<dbReference type="SUPFAM" id="SSF49299">
    <property type="entry name" value="PKD domain"/>
    <property type="match status" value="1"/>
</dbReference>
<sequence>MKALVKIKGLLILALLWGASLRSFDAYSQCSQNNIIVTGYQLRNEFGEVFSVTDNYQIGESVAGELWVNFGGSTTNGYNMTMYYDIYRNNVLAANDQVDCMFSGVQIQQNVWTRVRDLSWNWGDVIQIKDIFMYWETGTAKSNTTCNLTLKNNINAQCYSNPEGFTAAVPLFPKFDFQTNGICNTSIQFTSQTIGGTPPFNYTFSWDFDGLGTATGSNPLFTFPGTGIYTIGLTANDGVSITTIYKDIFIDPNFGIQVDIFPTKINDQSGIIYVQSVTGGTAPYSYSWTGPNGFSSNSKDIFGLADGLYTLVVTDANGCQQTEQYVLDIASVLRFDWKTIDLSDQNNEISIKWEVHSELAGSKYWIERSLGNADDFEKIGEINDVKTSESAIVYEYKDNSFPLFEKNIYYRITKIIGSFKFYSPVKLVQRENSIQGNKWIVYPNPSLNSNAQLINPNLDPNQNEEIILELINSGNFSERAEIKLQGNRAINLKEVFGDFPKGILYLRIIQGEKVEIVRIINSN</sequence>
<dbReference type="InterPro" id="IPR035986">
    <property type="entry name" value="PKD_dom_sf"/>
</dbReference>
<proteinExistence type="predicted"/>
<dbReference type="Gene3D" id="2.60.40.10">
    <property type="entry name" value="Immunoglobulins"/>
    <property type="match status" value="2"/>
</dbReference>
<keyword evidence="1" id="KW-0732">Signal</keyword>
<evidence type="ECO:0000259" key="2">
    <source>
        <dbReference type="PROSITE" id="PS50093"/>
    </source>
</evidence>
<keyword evidence="4" id="KW-1185">Reference proteome</keyword>
<feature type="domain" description="PKD" evidence="2">
    <location>
        <begin position="170"/>
        <end position="250"/>
    </location>
</feature>
<dbReference type="PATRIC" id="fig|1727163.4.peg.211"/>
<dbReference type="STRING" id="1727163.AO498_01015"/>
<dbReference type="SMART" id="SM00089">
    <property type="entry name" value="PKD"/>
    <property type="match status" value="1"/>
</dbReference>
<feature type="chain" id="PRO_5007494286" description="PKD domain-containing protein" evidence="1">
    <location>
        <begin position="26"/>
        <end position="523"/>
    </location>
</feature>
<dbReference type="CDD" id="cd00146">
    <property type="entry name" value="PKD"/>
    <property type="match status" value="1"/>
</dbReference>
<name>A0A142EIJ6_9BACT</name>
<reference evidence="3 4" key="2">
    <citation type="journal article" date="2016" name="Genome Announc.">
        <title>Complete Genome Sequence of Algoriphagus sp. Strain M8-2, Isolated from a Brackish Lake.</title>
        <authorList>
            <person name="Muraguchi Y."/>
            <person name="Kushimoto K."/>
            <person name="Ohtsubo Y."/>
            <person name="Suzuki T."/>
            <person name="Dohra H."/>
            <person name="Kimbara K."/>
            <person name="Shintani M."/>
        </authorList>
    </citation>
    <scope>NUCLEOTIDE SEQUENCE [LARGE SCALE GENOMIC DNA]</scope>
    <source>
        <strain evidence="3 4">M8-2</strain>
    </source>
</reference>
<reference evidence="4" key="1">
    <citation type="submission" date="2015-09" db="EMBL/GenBank/DDBJ databases">
        <title>Complete sequence of Algoriphagus sp. M8-2.</title>
        <authorList>
            <person name="Shintani M."/>
        </authorList>
    </citation>
    <scope>NUCLEOTIDE SEQUENCE [LARGE SCALE GENOMIC DNA]</scope>
    <source>
        <strain evidence="4">M8-2</strain>
    </source>
</reference>
<organism evidence="3 4">
    <name type="scientific">Algoriphagus sanaruensis</name>
    <dbReference type="NCBI Taxonomy" id="1727163"/>
    <lineage>
        <taxon>Bacteria</taxon>
        <taxon>Pseudomonadati</taxon>
        <taxon>Bacteroidota</taxon>
        <taxon>Cytophagia</taxon>
        <taxon>Cytophagales</taxon>
        <taxon>Cyclobacteriaceae</taxon>
        <taxon>Algoriphagus</taxon>
    </lineage>
</organism>
<protein>
    <recommendedName>
        <fullName evidence="2">PKD domain-containing protein</fullName>
    </recommendedName>
</protein>
<dbReference type="Proteomes" id="UP000073816">
    <property type="component" value="Chromosome"/>
</dbReference>
<dbReference type="OrthoDB" id="1488789at2"/>